<gene>
    <name evidence="6" type="ORF">B4U80_00446</name>
</gene>
<feature type="transmembrane region" description="Helical" evidence="5">
    <location>
        <begin position="150"/>
        <end position="176"/>
    </location>
</feature>
<dbReference type="InterPro" id="IPR011701">
    <property type="entry name" value="MFS"/>
</dbReference>
<evidence type="ECO:0000256" key="2">
    <source>
        <dbReference type="ARBA" id="ARBA00022989"/>
    </source>
</evidence>
<evidence type="ECO:0000313" key="6">
    <source>
        <dbReference type="EMBL" id="RWS25200.1"/>
    </source>
</evidence>
<feature type="transmembrane region" description="Helical" evidence="5">
    <location>
        <begin position="220"/>
        <end position="239"/>
    </location>
</feature>
<feature type="transmembrane region" description="Helical" evidence="5">
    <location>
        <begin position="427"/>
        <end position="447"/>
    </location>
</feature>
<feature type="transmembrane region" description="Helical" evidence="5">
    <location>
        <begin position="479"/>
        <end position="498"/>
    </location>
</feature>
<dbReference type="OrthoDB" id="6515733at2759"/>
<feature type="transmembrane region" description="Helical" evidence="5">
    <location>
        <begin position="384"/>
        <end position="407"/>
    </location>
</feature>
<dbReference type="InterPro" id="IPR036259">
    <property type="entry name" value="MFS_trans_sf"/>
</dbReference>
<feature type="transmembrane region" description="Helical" evidence="5">
    <location>
        <begin position="541"/>
        <end position="563"/>
    </location>
</feature>
<evidence type="ECO:0000256" key="3">
    <source>
        <dbReference type="ARBA" id="ARBA00023136"/>
    </source>
</evidence>
<keyword evidence="6" id="KW-0813">Transport</keyword>
<dbReference type="AlphaFoldDB" id="A0A443SCH7"/>
<feature type="transmembrane region" description="Helical" evidence="5">
    <location>
        <begin position="191"/>
        <end position="213"/>
    </location>
</feature>
<evidence type="ECO:0000313" key="7">
    <source>
        <dbReference type="Proteomes" id="UP000288716"/>
    </source>
</evidence>
<dbReference type="EMBL" id="NCKV01003961">
    <property type="protein sequence ID" value="RWS25200.1"/>
    <property type="molecule type" value="Genomic_DNA"/>
</dbReference>
<organism evidence="6 7">
    <name type="scientific">Leptotrombidium deliense</name>
    <dbReference type="NCBI Taxonomy" id="299467"/>
    <lineage>
        <taxon>Eukaryota</taxon>
        <taxon>Metazoa</taxon>
        <taxon>Ecdysozoa</taxon>
        <taxon>Arthropoda</taxon>
        <taxon>Chelicerata</taxon>
        <taxon>Arachnida</taxon>
        <taxon>Acari</taxon>
        <taxon>Acariformes</taxon>
        <taxon>Trombidiformes</taxon>
        <taxon>Prostigmata</taxon>
        <taxon>Anystina</taxon>
        <taxon>Parasitengona</taxon>
        <taxon>Trombiculoidea</taxon>
        <taxon>Trombiculidae</taxon>
        <taxon>Leptotrombidium</taxon>
    </lineage>
</organism>
<keyword evidence="7" id="KW-1185">Reference proteome</keyword>
<dbReference type="PANTHER" id="PTHR23121">
    <property type="entry name" value="SODIUM-DEPENDENT GLUCOSE TRANSPORTER 1"/>
    <property type="match status" value="1"/>
</dbReference>
<dbReference type="Proteomes" id="UP000288716">
    <property type="component" value="Unassembled WGS sequence"/>
</dbReference>
<protein>
    <recommendedName>
        <fullName evidence="4">Major facilitator superfamily domain-containing protein 4A</fullName>
    </recommendedName>
</protein>
<dbReference type="GO" id="GO:0022857">
    <property type="term" value="F:transmembrane transporter activity"/>
    <property type="evidence" value="ECO:0007669"/>
    <property type="project" value="InterPro"/>
</dbReference>
<sequence length="577" mass="64562">MGCMLIVSDIWKEKSSPFLQGTALAEVTSSIVAPLVIHPFLSEKTNNEEAQLLLFNNTLIYDNHTDCETVEVTNVPSAIWIPYTVLGIAMNIAAFIAISVYCCFSPKESKESEQAHETDIEYKEKNVNFEAKEKSEKCETNLKCSKKYDVGVICCCCAMGILIATKYICFFQYWVIFVTNCELSMSKSTGVLMLSAFSISMLAGNVFNILLAFKIKPIKLLLISTLSILFGNIVILIYANTSEMMVWIGGLMVDVWQEKSNPLIQTLDFVDLMAGFISPIIVQPFLSQSTTENTGLQLINTTENVSTVEALASEEKQESNIWLPLGTFGILMNVIAFVALIMYFLTHKSSKIVERENENGEQVEKKEEKQDVNSERMNYKEKRYAIIVTAVFCFIVLIYNVEIISFFQFWTTFVMNSEMKISKSTAVFMLSAFPLAMASSSVAAILLSMKVKSLKIIMGLLMFRIIGNITVVLNSVTFLWIGGILMSIGFGPFNATIFNCLKERVKMTNIVGSIATFCQFFATAAAVTSLIGYFMQNSPLVLIYCNFGVIMMIIVSFAVVSMLDRWKLQNSDMNTKI</sequence>
<reference evidence="6 7" key="1">
    <citation type="journal article" date="2018" name="Gigascience">
        <title>Genomes of trombidid mites reveal novel predicted allergens and laterally-transferred genes associated with secondary metabolism.</title>
        <authorList>
            <person name="Dong X."/>
            <person name="Chaisiri K."/>
            <person name="Xia D."/>
            <person name="Armstrong S.D."/>
            <person name="Fang Y."/>
            <person name="Donnelly M.J."/>
            <person name="Kadowaki T."/>
            <person name="McGarry J.W."/>
            <person name="Darby A.C."/>
            <person name="Makepeace B.L."/>
        </authorList>
    </citation>
    <scope>NUCLEOTIDE SEQUENCE [LARGE SCALE GENOMIC DNA]</scope>
    <source>
        <strain evidence="6">UoL-UT</strain>
    </source>
</reference>
<comment type="caution">
    <text evidence="6">The sequence shown here is derived from an EMBL/GenBank/DDBJ whole genome shotgun (WGS) entry which is preliminary data.</text>
</comment>
<keyword evidence="6" id="KW-0762">Sugar transport</keyword>
<evidence type="ECO:0000256" key="4">
    <source>
        <dbReference type="ARBA" id="ARBA00040840"/>
    </source>
</evidence>
<dbReference type="SUPFAM" id="SSF103473">
    <property type="entry name" value="MFS general substrate transporter"/>
    <property type="match status" value="2"/>
</dbReference>
<dbReference type="Pfam" id="PF07690">
    <property type="entry name" value="MFS_1"/>
    <property type="match status" value="1"/>
</dbReference>
<feature type="transmembrane region" description="Helical" evidence="5">
    <location>
        <begin position="510"/>
        <end position="535"/>
    </location>
</feature>
<keyword evidence="1 5" id="KW-0812">Transmembrane</keyword>
<keyword evidence="3 5" id="KW-0472">Membrane</keyword>
<dbReference type="PANTHER" id="PTHR23121:SF10">
    <property type="entry name" value="MAJOR FACILITATOR SUPERFAMILY DOMAIN-CONTAINING PROTEIN 4A"/>
    <property type="match status" value="1"/>
</dbReference>
<keyword evidence="2 5" id="KW-1133">Transmembrane helix</keyword>
<evidence type="ECO:0000256" key="5">
    <source>
        <dbReference type="SAM" id="Phobius"/>
    </source>
</evidence>
<name>A0A443SCH7_9ACAR</name>
<proteinExistence type="predicted"/>
<accession>A0A443SCH7</accession>
<feature type="transmembrane region" description="Helical" evidence="5">
    <location>
        <begin position="80"/>
        <end position="104"/>
    </location>
</feature>
<feature type="transmembrane region" description="Helical" evidence="5">
    <location>
        <begin position="321"/>
        <end position="345"/>
    </location>
</feature>
<dbReference type="VEuPathDB" id="VectorBase:LDEU006840"/>
<evidence type="ECO:0000256" key="1">
    <source>
        <dbReference type="ARBA" id="ARBA00022692"/>
    </source>
</evidence>
<dbReference type="Gene3D" id="1.20.1250.20">
    <property type="entry name" value="MFS general substrate transporter like domains"/>
    <property type="match status" value="2"/>
</dbReference>
<dbReference type="STRING" id="299467.A0A443SCH7"/>